<dbReference type="EMBL" id="CH933812">
    <property type="protein sequence ID" value="KRG07199.1"/>
    <property type="molecule type" value="Genomic_DNA"/>
</dbReference>
<gene>
    <name evidence="1" type="primary">Dmoj\GI25976</name>
    <name evidence="1" type="ORF">Dmoj_GI25976</name>
</gene>
<name>A0A0Q9XF77_DROMO</name>
<dbReference type="Proteomes" id="UP000009192">
    <property type="component" value="Unassembled WGS sequence"/>
</dbReference>
<dbReference type="AlphaFoldDB" id="A0A0Q9XF77"/>
<keyword evidence="2" id="KW-1185">Reference proteome</keyword>
<sequence length="132" mass="14574">MKYFCGKSKIQSFFKESDNTPATSIKKAEIMFAVAIVEHNISMRAMDHISDVIKHAFPDSAIAQGFHCKRTKTASLTYNVLAPVMKEQLISSVKRCVSAAGRPVFSIIIDESTDVSCTKVLACAVMYFDNEA</sequence>
<dbReference type="PANTHER" id="PTHR37162">
    <property type="entry name" value="HAT FAMILY DIMERISATION DOMAINCONTAINING PROTEIN-RELATED"/>
    <property type="match status" value="1"/>
</dbReference>
<proteinExistence type="predicted"/>
<dbReference type="PANTHER" id="PTHR37162:SF1">
    <property type="entry name" value="BED-TYPE DOMAIN-CONTAINING PROTEIN"/>
    <property type="match status" value="1"/>
</dbReference>
<dbReference type="OrthoDB" id="7762031at2759"/>
<dbReference type="KEGG" id="dmo:Dmoj_GI25976"/>
<accession>A0A0Q9XF77</accession>
<dbReference type="InParanoid" id="A0A0Q9XF77"/>
<protein>
    <submittedName>
        <fullName evidence="1">Uncharacterized protein, isoform A</fullName>
    </submittedName>
</protein>
<reference evidence="1 2" key="1">
    <citation type="journal article" date="2007" name="Nature">
        <title>Evolution of genes and genomes on the Drosophila phylogeny.</title>
        <authorList>
            <consortium name="Drosophila 12 Genomes Consortium"/>
            <person name="Clark A.G."/>
            <person name="Eisen M.B."/>
            <person name="Smith D.R."/>
            <person name="Bergman C.M."/>
            <person name="Oliver B."/>
            <person name="Markow T.A."/>
            <person name="Kaufman T.C."/>
            <person name="Kellis M."/>
            <person name="Gelbart W."/>
            <person name="Iyer V.N."/>
            <person name="Pollard D.A."/>
            <person name="Sackton T.B."/>
            <person name="Larracuente A.M."/>
            <person name="Singh N.D."/>
            <person name="Abad J.P."/>
            <person name="Abt D.N."/>
            <person name="Adryan B."/>
            <person name="Aguade M."/>
            <person name="Akashi H."/>
            <person name="Anderson W.W."/>
            <person name="Aquadro C.F."/>
            <person name="Ardell D.H."/>
            <person name="Arguello R."/>
            <person name="Artieri C.G."/>
            <person name="Barbash D.A."/>
            <person name="Barker D."/>
            <person name="Barsanti P."/>
            <person name="Batterham P."/>
            <person name="Batzoglou S."/>
            <person name="Begun D."/>
            <person name="Bhutkar A."/>
            <person name="Blanco E."/>
            <person name="Bosak S.A."/>
            <person name="Bradley R.K."/>
            <person name="Brand A.D."/>
            <person name="Brent M.R."/>
            <person name="Brooks A.N."/>
            <person name="Brown R.H."/>
            <person name="Butlin R.K."/>
            <person name="Caggese C."/>
            <person name="Calvi B.R."/>
            <person name="Bernardo de Carvalho A."/>
            <person name="Caspi A."/>
            <person name="Castrezana S."/>
            <person name="Celniker S.E."/>
            <person name="Chang J.L."/>
            <person name="Chapple C."/>
            <person name="Chatterji S."/>
            <person name="Chinwalla A."/>
            <person name="Civetta A."/>
            <person name="Clifton S.W."/>
            <person name="Comeron J.M."/>
            <person name="Costello J.C."/>
            <person name="Coyne J.A."/>
            <person name="Daub J."/>
            <person name="David R.G."/>
            <person name="Delcher A.L."/>
            <person name="Delehaunty K."/>
            <person name="Do C.B."/>
            <person name="Ebling H."/>
            <person name="Edwards K."/>
            <person name="Eickbush T."/>
            <person name="Evans J.D."/>
            <person name="Filipski A."/>
            <person name="Findeiss S."/>
            <person name="Freyhult E."/>
            <person name="Fulton L."/>
            <person name="Fulton R."/>
            <person name="Garcia A.C."/>
            <person name="Gardiner A."/>
            <person name="Garfield D.A."/>
            <person name="Garvin B.E."/>
            <person name="Gibson G."/>
            <person name="Gilbert D."/>
            <person name="Gnerre S."/>
            <person name="Godfrey J."/>
            <person name="Good R."/>
            <person name="Gotea V."/>
            <person name="Gravely B."/>
            <person name="Greenberg A.J."/>
            <person name="Griffiths-Jones S."/>
            <person name="Gross S."/>
            <person name="Guigo R."/>
            <person name="Gustafson E.A."/>
            <person name="Haerty W."/>
            <person name="Hahn M.W."/>
            <person name="Halligan D.L."/>
            <person name="Halpern A.L."/>
            <person name="Halter G.M."/>
            <person name="Han M.V."/>
            <person name="Heger A."/>
            <person name="Hillier L."/>
            <person name="Hinrichs A.S."/>
            <person name="Holmes I."/>
            <person name="Hoskins R.A."/>
            <person name="Hubisz M.J."/>
            <person name="Hultmark D."/>
            <person name="Huntley M.A."/>
            <person name="Jaffe D.B."/>
            <person name="Jagadeeshan S."/>
            <person name="Jeck W.R."/>
            <person name="Johnson J."/>
            <person name="Jones C.D."/>
            <person name="Jordan W.C."/>
            <person name="Karpen G.H."/>
            <person name="Kataoka E."/>
            <person name="Keightley P.D."/>
            <person name="Kheradpour P."/>
            <person name="Kirkness E.F."/>
            <person name="Koerich L.B."/>
            <person name="Kristiansen K."/>
            <person name="Kudrna D."/>
            <person name="Kulathinal R.J."/>
            <person name="Kumar S."/>
            <person name="Kwok R."/>
            <person name="Lander E."/>
            <person name="Langley C.H."/>
            <person name="Lapoint R."/>
            <person name="Lazzaro B.P."/>
            <person name="Lee S.J."/>
            <person name="Levesque L."/>
            <person name="Li R."/>
            <person name="Lin C.F."/>
            <person name="Lin M.F."/>
            <person name="Lindblad-Toh K."/>
            <person name="Llopart A."/>
            <person name="Long M."/>
            <person name="Low L."/>
            <person name="Lozovsky E."/>
            <person name="Lu J."/>
            <person name="Luo M."/>
            <person name="Machado C.A."/>
            <person name="Makalowski W."/>
            <person name="Marzo M."/>
            <person name="Matsuda M."/>
            <person name="Matzkin L."/>
            <person name="McAllister B."/>
            <person name="McBride C.S."/>
            <person name="McKernan B."/>
            <person name="McKernan K."/>
            <person name="Mendez-Lago M."/>
            <person name="Minx P."/>
            <person name="Mollenhauer M.U."/>
            <person name="Montooth K."/>
            <person name="Mount S.M."/>
            <person name="Mu X."/>
            <person name="Myers E."/>
            <person name="Negre B."/>
            <person name="Newfeld S."/>
            <person name="Nielsen R."/>
            <person name="Noor M.A."/>
            <person name="O'Grady P."/>
            <person name="Pachter L."/>
            <person name="Papaceit M."/>
            <person name="Parisi M.J."/>
            <person name="Parisi M."/>
            <person name="Parts L."/>
            <person name="Pedersen J.S."/>
            <person name="Pesole G."/>
            <person name="Phillippy A.M."/>
            <person name="Ponting C.P."/>
            <person name="Pop M."/>
            <person name="Porcelli D."/>
            <person name="Powell J.R."/>
            <person name="Prohaska S."/>
            <person name="Pruitt K."/>
            <person name="Puig M."/>
            <person name="Quesneville H."/>
            <person name="Ram K.R."/>
            <person name="Rand D."/>
            <person name="Rasmussen M.D."/>
            <person name="Reed L.K."/>
            <person name="Reenan R."/>
            <person name="Reily A."/>
            <person name="Remington K.A."/>
            <person name="Rieger T.T."/>
            <person name="Ritchie M.G."/>
            <person name="Robin C."/>
            <person name="Rogers Y.H."/>
            <person name="Rohde C."/>
            <person name="Rozas J."/>
            <person name="Rubenfield M.J."/>
            <person name="Ruiz A."/>
            <person name="Russo S."/>
            <person name="Salzberg S.L."/>
            <person name="Sanchez-Gracia A."/>
            <person name="Saranga D.J."/>
            <person name="Sato H."/>
            <person name="Schaeffer S.W."/>
            <person name="Schatz M.C."/>
            <person name="Schlenke T."/>
            <person name="Schwartz R."/>
            <person name="Segarra C."/>
            <person name="Singh R.S."/>
            <person name="Sirot L."/>
            <person name="Sirota M."/>
            <person name="Sisneros N.B."/>
            <person name="Smith C.D."/>
            <person name="Smith T.F."/>
            <person name="Spieth J."/>
            <person name="Stage D.E."/>
            <person name="Stark A."/>
            <person name="Stephan W."/>
            <person name="Strausberg R.L."/>
            <person name="Strempel S."/>
            <person name="Sturgill D."/>
            <person name="Sutton G."/>
            <person name="Sutton G.G."/>
            <person name="Tao W."/>
            <person name="Teichmann S."/>
            <person name="Tobari Y.N."/>
            <person name="Tomimura Y."/>
            <person name="Tsolas J.M."/>
            <person name="Valente V.L."/>
            <person name="Venter E."/>
            <person name="Venter J.C."/>
            <person name="Vicario S."/>
            <person name="Vieira F.G."/>
            <person name="Vilella A.J."/>
            <person name="Villasante A."/>
            <person name="Walenz B."/>
            <person name="Wang J."/>
            <person name="Wasserman M."/>
            <person name="Watts T."/>
            <person name="Wilson D."/>
            <person name="Wilson R.K."/>
            <person name="Wing R.A."/>
            <person name="Wolfner M.F."/>
            <person name="Wong A."/>
            <person name="Wong G.K."/>
            <person name="Wu C.I."/>
            <person name="Wu G."/>
            <person name="Yamamoto D."/>
            <person name="Yang H.P."/>
            <person name="Yang S.P."/>
            <person name="Yorke J.A."/>
            <person name="Yoshida K."/>
            <person name="Zdobnov E."/>
            <person name="Zhang P."/>
            <person name="Zhang Y."/>
            <person name="Zimin A.V."/>
            <person name="Baldwin J."/>
            <person name="Abdouelleil A."/>
            <person name="Abdulkadir J."/>
            <person name="Abebe A."/>
            <person name="Abera B."/>
            <person name="Abreu J."/>
            <person name="Acer S.C."/>
            <person name="Aftuck L."/>
            <person name="Alexander A."/>
            <person name="An P."/>
            <person name="Anderson E."/>
            <person name="Anderson S."/>
            <person name="Arachi H."/>
            <person name="Azer M."/>
            <person name="Bachantsang P."/>
            <person name="Barry A."/>
            <person name="Bayul T."/>
            <person name="Berlin A."/>
            <person name="Bessette D."/>
            <person name="Bloom T."/>
            <person name="Blye J."/>
            <person name="Boguslavskiy L."/>
            <person name="Bonnet C."/>
            <person name="Boukhgalter B."/>
            <person name="Bourzgui I."/>
            <person name="Brown A."/>
            <person name="Cahill P."/>
            <person name="Channer S."/>
            <person name="Cheshatsang Y."/>
            <person name="Chuda L."/>
            <person name="Citroen M."/>
            <person name="Collymore A."/>
            <person name="Cooke P."/>
            <person name="Costello M."/>
            <person name="D'Aco K."/>
            <person name="Daza R."/>
            <person name="De Haan G."/>
            <person name="DeGray S."/>
            <person name="DeMaso C."/>
            <person name="Dhargay N."/>
            <person name="Dooley K."/>
            <person name="Dooley E."/>
            <person name="Doricent M."/>
            <person name="Dorje P."/>
            <person name="Dorjee K."/>
            <person name="Dupes A."/>
            <person name="Elong R."/>
            <person name="Falk J."/>
            <person name="Farina A."/>
            <person name="Faro S."/>
            <person name="Ferguson D."/>
            <person name="Fisher S."/>
            <person name="Foley C.D."/>
            <person name="Franke A."/>
            <person name="Friedrich D."/>
            <person name="Gadbois L."/>
            <person name="Gearin G."/>
            <person name="Gearin C.R."/>
            <person name="Giannoukos G."/>
            <person name="Goode T."/>
            <person name="Graham J."/>
            <person name="Grandbois E."/>
            <person name="Grewal S."/>
            <person name="Gyaltsen K."/>
            <person name="Hafez N."/>
            <person name="Hagos B."/>
            <person name="Hall J."/>
            <person name="Henson C."/>
            <person name="Hollinger A."/>
            <person name="Honan T."/>
            <person name="Huard M.D."/>
            <person name="Hughes L."/>
            <person name="Hurhula B."/>
            <person name="Husby M.E."/>
            <person name="Kamat A."/>
            <person name="Kanga B."/>
            <person name="Kashin S."/>
            <person name="Khazanovich D."/>
            <person name="Kisner P."/>
            <person name="Lance K."/>
            <person name="Lara M."/>
            <person name="Lee W."/>
            <person name="Lennon N."/>
            <person name="Letendre F."/>
            <person name="LeVine R."/>
            <person name="Lipovsky A."/>
            <person name="Liu X."/>
            <person name="Liu J."/>
            <person name="Liu S."/>
            <person name="Lokyitsang T."/>
            <person name="Lokyitsang Y."/>
            <person name="Lubonja R."/>
            <person name="Lui A."/>
            <person name="MacDonald P."/>
            <person name="Magnisalis V."/>
            <person name="Maru K."/>
            <person name="Matthews C."/>
            <person name="McCusker W."/>
            <person name="McDonough S."/>
            <person name="Mehta T."/>
            <person name="Meldrim J."/>
            <person name="Meneus L."/>
            <person name="Mihai O."/>
            <person name="Mihalev A."/>
            <person name="Mihova T."/>
            <person name="Mittelman R."/>
            <person name="Mlenga V."/>
            <person name="Montmayeur A."/>
            <person name="Mulrain L."/>
            <person name="Navidi A."/>
            <person name="Naylor J."/>
            <person name="Negash T."/>
            <person name="Nguyen T."/>
            <person name="Nguyen N."/>
            <person name="Nicol R."/>
            <person name="Norbu C."/>
            <person name="Norbu N."/>
            <person name="Novod N."/>
            <person name="O'Neill B."/>
            <person name="Osman S."/>
            <person name="Markiewicz E."/>
            <person name="Oyono O.L."/>
            <person name="Patti C."/>
            <person name="Phunkhang P."/>
            <person name="Pierre F."/>
            <person name="Priest M."/>
            <person name="Raghuraman S."/>
            <person name="Rege F."/>
            <person name="Reyes R."/>
            <person name="Rise C."/>
            <person name="Rogov P."/>
            <person name="Ross K."/>
            <person name="Ryan E."/>
            <person name="Settipalli S."/>
            <person name="Shea T."/>
            <person name="Sherpa N."/>
            <person name="Shi L."/>
            <person name="Shih D."/>
            <person name="Sparrow T."/>
            <person name="Spaulding J."/>
            <person name="Stalker J."/>
            <person name="Stange-Thomann N."/>
            <person name="Stavropoulos S."/>
            <person name="Stone C."/>
            <person name="Strader C."/>
            <person name="Tesfaye S."/>
            <person name="Thomson T."/>
            <person name="Thoulutsang Y."/>
            <person name="Thoulutsang D."/>
            <person name="Topham K."/>
            <person name="Topping I."/>
            <person name="Tsamla T."/>
            <person name="Vassiliev H."/>
            <person name="Vo A."/>
            <person name="Wangchuk T."/>
            <person name="Wangdi T."/>
            <person name="Weiand M."/>
            <person name="Wilkinson J."/>
            <person name="Wilson A."/>
            <person name="Yadav S."/>
            <person name="Young G."/>
            <person name="Yu Q."/>
            <person name="Zembek L."/>
            <person name="Zhong D."/>
            <person name="Zimmer A."/>
            <person name="Zwirko Z."/>
            <person name="Jaffe D.B."/>
            <person name="Alvarez P."/>
            <person name="Brockman W."/>
            <person name="Butler J."/>
            <person name="Chin C."/>
            <person name="Gnerre S."/>
            <person name="Grabherr M."/>
            <person name="Kleber M."/>
            <person name="Mauceli E."/>
            <person name="MacCallum I."/>
        </authorList>
    </citation>
    <scope>NUCLEOTIDE SEQUENCE [LARGE SCALE GENOMIC DNA]</scope>
    <source>
        <strain evidence="2">Tucson 15081-1352.22</strain>
    </source>
</reference>
<evidence type="ECO:0000313" key="2">
    <source>
        <dbReference type="Proteomes" id="UP000009192"/>
    </source>
</evidence>
<organism evidence="1 2">
    <name type="scientific">Drosophila mojavensis</name>
    <name type="common">Fruit fly</name>
    <dbReference type="NCBI Taxonomy" id="7230"/>
    <lineage>
        <taxon>Eukaryota</taxon>
        <taxon>Metazoa</taxon>
        <taxon>Ecdysozoa</taxon>
        <taxon>Arthropoda</taxon>
        <taxon>Hexapoda</taxon>
        <taxon>Insecta</taxon>
        <taxon>Pterygota</taxon>
        <taxon>Neoptera</taxon>
        <taxon>Endopterygota</taxon>
        <taxon>Diptera</taxon>
        <taxon>Brachycera</taxon>
        <taxon>Muscomorpha</taxon>
        <taxon>Ephydroidea</taxon>
        <taxon>Drosophilidae</taxon>
        <taxon>Drosophila</taxon>
    </lineage>
</organism>
<evidence type="ECO:0000313" key="1">
    <source>
        <dbReference type="EMBL" id="KRG07199.1"/>
    </source>
</evidence>